<dbReference type="InterPro" id="IPR045518">
    <property type="entry name" value="2EXR"/>
</dbReference>
<dbReference type="Pfam" id="PF20150">
    <property type="entry name" value="2EXR"/>
    <property type="match status" value="1"/>
</dbReference>
<dbReference type="Proteomes" id="UP000192596">
    <property type="component" value="Unassembled WGS sequence"/>
</dbReference>
<keyword evidence="3" id="KW-1185">Reference proteome</keyword>
<proteinExistence type="predicted"/>
<protein>
    <recommendedName>
        <fullName evidence="1">2EXR domain-containing protein</fullName>
    </recommendedName>
</protein>
<sequence>MQSREVLSELAAFVRARKLATGTTKAQARRLSLERLLLDDDAHPVFDRFLYLPAEIRQQIFFYYFDALRDRIVSIWEYSADLGDRDNTMFSSLYVRRSTVKLAKSPPLVYCNRQLRQEALPLCWSTCTFRAVLFADYNLKDHSSPKQIT</sequence>
<comment type="caution">
    <text evidence="2">The sequence shown here is derived from an EMBL/GenBank/DDBJ whole genome shotgun (WGS) entry which is preliminary data.</text>
</comment>
<organism evidence="2 3">
    <name type="scientific">Cryoendolithus antarcticus</name>
    <dbReference type="NCBI Taxonomy" id="1507870"/>
    <lineage>
        <taxon>Eukaryota</taxon>
        <taxon>Fungi</taxon>
        <taxon>Dikarya</taxon>
        <taxon>Ascomycota</taxon>
        <taxon>Pezizomycotina</taxon>
        <taxon>Dothideomycetes</taxon>
        <taxon>Dothideomycetidae</taxon>
        <taxon>Cladosporiales</taxon>
        <taxon>Cladosporiaceae</taxon>
        <taxon>Cryoendolithus</taxon>
    </lineage>
</organism>
<dbReference type="AlphaFoldDB" id="A0A1V8SJ78"/>
<dbReference type="EMBL" id="NAJO01000042">
    <property type="protein sequence ID" value="OQN99097.1"/>
    <property type="molecule type" value="Genomic_DNA"/>
</dbReference>
<dbReference type="InParanoid" id="A0A1V8SJ78"/>
<evidence type="ECO:0000313" key="3">
    <source>
        <dbReference type="Proteomes" id="UP000192596"/>
    </source>
</evidence>
<evidence type="ECO:0000313" key="2">
    <source>
        <dbReference type="EMBL" id="OQN99097.1"/>
    </source>
</evidence>
<dbReference type="OrthoDB" id="5272396at2759"/>
<name>A0A1V8SJ78_9PEZI</name>
<reference evidence="3" key="1">
    <citation type="submission" date="2017-03" db="EMBL/GenBank/DDBJ databases">
        <title>Genomes of endolithic fungi from Antarctica.</title>
        <authorList>
            <person name="Coleine C."/>
            <person name="Masonjones S."/>
            <person name="Stajich J.E."/>
        </authorList>
    </citation>
    <scope>NUCLEOTIDE SEQUENCE [LARGE SCALE GENOMIC DNA]</scope>
    <source>
        <strain evidence="3">CCFEE 5527</strain>
    </source>
</reference>
<accession>A0A1V8SJ78</accession>
<evidence type="ECO:0000259" key="1">
    <source>
        <dbReference type="Pfam" id="PF20150"/>
    </source>
</evidence>
<gene>
    <name evidence="2" type="ORF">B0A48_14958</name>
</gene>
<feature type="domain" description="2EXR" evidence="1">
    <location>
        <begin position="46"/>
        <end position="127"/>
    </location>
</feature>